<evidence type="ECO:0000313" key="2">
    <source>
        <dbReference type="EMBL" id="PSL21825.1"/>
    </source>
</evidence>
<gene>
    <name evidence="2" type="ORF">CLV88_101249</name>
</gene>
<reference evidence="2 3" key="1">
    <citation type="submission" date="2018-03" db="EMBL/GenBank/DDBJ databases">
        <title>Genomic Encyclopedia of Archaeal and Bacterial Type Strains, Phase II (KMG-II): from individual species to whole genera.</title>
        <authorList>
            <person name="Goeker M."/>
        </authorList>
    </citation>
    <scope>NUCLEOTIDE SEQUENCE [LARGE SCALE GENOMIC DNA]</scope>
    <source>
        <strain evidence="2 3">DSM 100673</strain>
    </source>
</reference>
<accession>A0A2P8FJE3</accession>
<evidence type="ECO:0000313" key="3">
    <source>
        <dbReference type="Proteomes" id="UP000240418"/>
    </source>
</evidence>
<keyword evidence="3" id="KW-1185">Reference proteome</keyword>
<sequence>MGSDQKDLRTKQTDKGRPSRVLLRNTLPGSGIVPIPLVGRGEMHAFRMGSEQKDHRARQTDNGRPSRALLAIRCQARGLGQSPWSGAAKCTAFRIWLEWQPNLCQTPPMRLLILILCLIPLTATAQNRADSARHQALPHNQQTKPQTQQQWPQNQPRTQLFCDQYARAAAGKGGTTRGSIAGHTIGKQGGAIATQDRDQAAALGIVGGAIGSTAGAQQDKQFYAFHFNECMSGGRLLPTSN</sequence>
<organism evidence="2 3">
    <name type="scientific">Shimia abyssi</name>
    <dbReference type="NCBI Taxonomy" id="1662395"/>
    <lineage>
        <taxon>Bacteria</taxon>
        <taxon>Pseudomonadati</taxon>
        <taxon>Pseudomonadota</taxon>
        <taxon>Alphaproteobacteria</taxon>
        <taxon>Rhodobacterales</taxon>
        <taxon>Roseobacteraceae</taxon>
    </lineage>
</organism>
<feature type="region of interest" description="Disordered" evidence="1">
    <location>
        <begin position="1"/>
        <end position="23"/>
    </location>
</feature>
<dbReference type="Proteomes" id="UP000240418">
    <property type="component" value="Unassembled WGS sequence"/>
</dbReference>
<name>A0A2P8FJE3_9RHOB</name>
<feature type="compositionally biased region" description="Low complexity" evidence="1">
    <location>
        <begin position="141"/>
        <end position="155"/>
    </location>
</feature>
<comment type="caution">
    <text evidence="2">The sequence shown here is derived from an EMBL/GenBank/DDBJ whole genome shotgun (WGS) entry which is preliminary data.</text>
</comment>
<feature type="region of interest" description="Disordered" evidence="1">
    <location>
        <begin position="130"/>
        <end position="155"/>
    </location>
</feature>
<protein>
    <submittedName>
        <fullName evidence="2">Uncharacterized protein</fullName>
    </submittedName>
</protein>
<feature type="compositionally biased region" description="Basic and acidic residues" evidence="1">
    <location>
        <begin position="1"/>
        <end position="17"/>
    </location>
</feature>
<dbReference type="EMBL" id="PYGJ01000001">
    <property type="protein sequence ID" value="PSL21825.1"/>
    <property type="molecule type" value="Genomic_DNA"/>
</dbReference>
<proteinExistence type="predicted"/>
<evidence type="ECO:0000256" key="1">
    <source>
        <dbReference type="SAM" id="MobiDB-lite"/>
    </source>
</evidence>
<dbReference type="AlphaFoldDB" id="A0A2P8FJE3"/>